<name>A0A8S4DYZ4_PLUXY</name>
<feature type="signal peptide" evidence="2">
    <location>
        <begin position="1"/>
        <end position="24"/>
    </location>
</feature>
<sequence>MGKLLASLVLAVAVLAMIAELTSAQCCTSSNCGYYNFNSQSGCSQGGSCQSGCSQGGGCQSGSTSTGGCQSCQSGQQSGSSCPTQTYNIVIPSGGSVTVSQACNPSMASPSTTPSCSGTQTPPMQS</sequence>
<proteinExistence type="predicted"/>
<dbReference type="Proteomes" id="UP000653454">
    <property type="component" value="Unassembled WGS sequence"/>
</dbReference>
<evidence type="ECO:0000313" key="4">
    <source>
        <dbReference type="Proteomes" id="UP000653454"/>
    </source>
</evidence>
<feature type="chain" id="PRO_5035844464" evidence="2">
    <location>
        <begin position="25"/>
        <end position="126"/>
    </location>
</feature>
<gene>
    <name evidence="3" type="ORF">PLXY2_LOCUS3712</name>
</gene>
<keyword evidence="4" id="KW-1185">Reference proteome</keyword>
<evidence type="ECO:0000313" key="3">
    <source>
        <dbReference type="EMBL" id="CAG9107158.1"/>
    </source>
</evidence>
<evidence type="ECO:0000256" key="1">
    <source>
        <dbReference type="SAM" id="MobiDB-lite"/>
    </source>
</evidence>
<keyword evidence="2" id="KW-0732">Signal</keyword>
<organism evidence="3 4">
    <name type="scientific">Plutella xylostella</name>
    <name type="common">Diamondback moth</name>
    <name type="synonym">Plutella maculipennis</name>
    <dbReference type="NCBI Taxonomy" id="51655"/>
    <lineage>
        <taxon>Eukaryota</taxon>
        <taxon>Metazoa</taxon>
        <taxon>Ecdysozoa</taxon>
        <taxon>Arthropoda</taxon>
        <taxon>Hexapoda</taxon>
        <taxon>Insecta</taxon>
        <taxon>Pterygota</taxon>
        <taxon>Neoptera</taxon>
        <taxon>Endopterygota</taxon>
        <taxon>Lepidoptera</taxon>
        <taxon>Glossata</taxon>
        <taxon>Ditrysia</taxon>
        <taxon>Yponomeutoidea</taxon>
        <taxon>Plutellidae</taxon>
        <taxon>Plutella</taxon>
    </lineage>
</organism>
<feature type="compositionally biased region" description="Low complexity" evidence="1">
    <location>
        <begin position="61"/>
        <end position="82"/>
    </location>
</feature>
<evidence type="ECO:0000256" key="2">
    <source>
        <dbReference type="SAM" id="SignalP"/>
    </source>
</evidence>
<feature type="region of interest" description="Disordered" evidence="1">
    <location>
        <begin position="103"/>
        <end position="126"/>
    </location>
</feature>
<accession>A0A8S4DYZ4</accession>
<feature type="compositionally biased region" description="Low complexity" evidence="1">
    <location>
        <begin position="43"/>
        <end position="53"/>
    </location>
</feature>
<feature type="region of interest" description="Disordered" evidence="1">
    <location>
        <begin position="43"/>
        <end position="82"/>
    </location>
</feature>
<protein>
    <submittedName>
        <fullName evidence="3">(diamondback moth) hypothetical protein</fullName>
    </submittedName>
</protein>
<dbReference type="AlphaFoldDB" id="A0A8S4DYZ4"/>
<dbReference type="EMBL" id="CAJHNJ030000010">
    <property type="protein sequence ID" value="CAG9107158.1"/>
    <property type="molecule type" value="Genomic_DNA"/>
</dbReference>
<comment type="caution">
    <text evidence="3">The sequence shown here is derived from an EMBL/GenBank/DDBJ whole genome shotgun (WGS) entry which is preliminary data.</text>
</comment>
<reference evidence="3" key="1">
    <citation type="submission" date="2020-11" db="EMBL/GenBank/DDBJ databases">
        <authorList>
            <person name="Whiteford S."/>
        </authorList>
    </citation>
    <scope>NUCLEOTIDE SEQUENCE</scope>
</reference>